<evidence type="ECO:0000256" key="3">
    <source>
        <dbReference type="ARBA" id="ARBA00023125"/>
    </source>
</evidence>
<dbReference type="PROSITE" id="PS50931">
    <property type="entry name" value="HTH_LYSR"/>
    <property type="match status" value="1"/>
</dbReference>
<gene>
    <name evidence="6" type="ORF">LVY72_05630</name>
</gene>
<feature type="domain" description="HTH lysR-type" evidence="5">
    <location>
        <begin position="1"/>
        <end position="58"/>
    </location>
</feature>
<dbReference type="Pfam" id="PF00126">
    <property type="entry name" value="HTH_1"/>
    <property type="match status" value="1"/>
</dbReference>
<dbReference type="SUPFAM" id="SSF53850">
    <property type="entry name" value="Periplasmic binding protein-like II"/>
    <property type="match status" value="1"/>
</dbReference>
<keyword evidence="2" id="KW-0805">Transcription regulation</keyword>
<dbReference type="InterPro" id="IPR036388">
    <property type="entry name" value="WH-like_DNA-bd_sf"/>
</dbReference>
<evidence type="ECO:0000256" key="4">
    <source>
        <dbReference type="ARBA" id="ARBA00023163"/>
    </source>
</evidence>
<evidence type="ECO:0000256" key="2">
    <source>
        <dbReference type="ARBA" id="ARBA00023015"/>
    </source>
</evidence>
<dbReference type="PANTHER" id="PTHR30419">
    <property type="entry name" value="HTH-TYPE TRANSCRIPTIONAL REGULATOR YBHD"/>
    <property type="match status" value="1"/>
</dbReference>
<dbReference type="Proteomes" id="UP001165368">
    <property type="component" value="Unassembled WGS sequence"/>
</dbReference>
<dbReference type="CDD" id="cd05466">
    <property type="entry name" value="PBP2_LTTR_substrate"/>
    <property type="match status" value="1"/>
</dbReference>
<reference evidence="6" key="1">
    <citation type="submission" date="2022-01" db="EMBL/GenBank/DDBJ databases">
        <authorList>
            <person name="Jo J.-H."/>
            <person name="Im W.-T."/>
        </authorList>
    </citation>
    <scope>NUCLEOTIDE SEQUENCE</scope>
    <source>
        <strain evidence="6">I2-34</strain>
    </source>
</reference>
<dbReference type="InterPro" id="IPR036390">
    <property type="entry name" value="WH_DNA-bd_sf"/>
</dbReference>
<dbReference type="PRINTS" id="PR00039">
    <property type="entry name" value="HTHLYSR"/>
</dbReference>
<evidence type="ECO:0000313" key="7">
    <source>
        <dbReference type="Proteomes" id="UP001165368"/>
    </source>
</evidence>
<evidence type="ECO:0000313" key="6">
    <source>
        <dbReference type="EMBL" id="MCG2621395.1"/>
    </source>
</evidence>
<accession>A0ABS9L438</accession>
<dbReference type="Gene3D" id="1.10.10.10">
    <property type="entry name" value="Winged helix-like DNA-binding domain superfamily/Winged helix DNA-binding domain"/>
    <property type="match status" value="1"/>
</dbReference>
<evidence type="ECO:0000259" key="5">
    <source>
        <dbReference type="PROSITE" id="PS50931"/>
    </source>
</evidence>
<proteinExistence type="inferred from homology"/>
<keyword evidence="7" id="KW-1185">Reference proteome</keyword>
<dbReference type="SUPFAM" id="SSF46785">
    <property type="entry name" value="Winged helix' DNA-binding domain"/>
    <property type="match status" value="1"/>
</dbReference>
<dbReference type="InterPro" id="IPR000847">
    <property type="entry name" value="LysR_HTH_N"/>
</dbReference>
<dbReference type="RefSeq" id="WP_237818555.1">
    <property type="nucleotide sequence ID" value="NZ_JAKLTQ010000002.1"/>
</dbReference>
<keyword evidence="3" id="KW-0238">DNA-binding</keyword>
<dbReference type="Gene3D" id="3.40.190.10">
    <property type="entry name" value="Periplasmic binding protein-like II"/>
    <property type="match status" value="1"/>
</dbReference>
<comment type="caution">
    <text evidence="6">The sequence shown here is derived from an EMBL/GenBank/DDBJ whole genome shotgun (WGS) entry which is preliminary data.</text>
</comment>
<evidence type="ECO:0000256" key="1">
    <source>
        <dbReference type="ARBA" id="ARBA00009437"/>
    </source>
</evidence>
<organism evidence="6 7">
    <name type="scientific">Arthrobacter hankyongi</name>
    <dbReference type="NCBI Taxonomy" id="2904801"/>
    <lineage>
        <taxon>Bacteria</taxon>
        <taxon>Bacillati</taxon>
        <taxon>Actinomycetota</taxon>
        <taxon>Actinomycetes</taxon>
        <taxon>Micrococcales</taxon>
        <taxon>Micrococcaceae</taxon>
        <taxon>Arthrobacter</taxon>
    </lineage>
</organism>
<dbReference type="Gene3D" id="3.40.190.290">
    <property type="match status" value="1"/>
</dbReference>
<dbReference type="EMBL" id="JAKLTQ010000002">
    <property type="protein sequence ID" value="MCG2621395.1"/>
    <property type="molecule type" value="Genomic_DNA"/>
</dbReference>
<name>A0ABS9L438_9MICC</name>
<keyword evidence="4" id="KW-0804">Transcription</keyword>
<dbReference type="InterPro" id="IPR050950">
    <property type="entry name" value="HTH-type_LysR_regulators"/>
</dbReference>
<dbReference type="InterPro" id="IPR005119">
    <property type="entry name" value="LysR_subst-bd"/>
</dbReference>
<dbReference type="Pfam" id="PF03466">
    <property type="entry name" value="LysR_substrate"/>
    <property type="match status" value="1"/>
</dbReference>
<comment type="similarity">
    <text evidence="1">Belongs to the LysR transcriptional regulatory family.</text>
</comment>
<sequence>MDFRQLEYFKAVVEAGSVSQAAKNLSMTQPPVSLAIAKLERELGVRLLDRTAKGVHPTNAGLYLLANGGRLVADRDRLVGTLSMMGEGVVGDLRIGVEPMVVNEVVADVLAEFIEQTPRVRVSLTDAAPDAILRGLRVGELDMACVPFRPDEFADFVSDICEWQTIVKIDVKLAVPRWRAREYHPGGRGWGRWILPYRLAAFQGMPEAVEGALSDDKSFEVLEVSTPQTALPFVAAGLGVAPVTQRIAEKYEAVALVDAPQWLEPMQATLLWRRGAEITPVMQRWLDVTRKVGARRQAQEM</sequence>
<protein>
    <submittedName>
        <fullName evidence="6">LysR family transcriptional regulator</fullName>
    </submittedName>
</protein>